<organism evidence="1">
    <name type="scientific">Streptomyces sp. NBC_00119</name>
    <dbReference type="NCBI Taxonomy" id="2975659"/>
    <lineage>
        <taxon>Bacteria</taxon>
        <taxon>Bacillati</taxon>
        <taxon>Actinomycetota</taxon>
        <taxon>Actinomycetes</taxon>
        <taxon>Kitasatosporales</taxon>
        <taxon>Streptomycetaceae</taxon>
        <taxon>Streptomyces</taxon>
    </lineage>
</organism>
<proteinExistence type="predicted"/>
<dbReference type="AlphaFoldDB" id="A0AAU1ULZ8"/>
<evidence type="ECO:0000313" key="1">
    <source>
        <dbReference type="EMBL" id="WTS18241.1"/>
    </source>
</evidence>
<dbReference type="EMBL" id="CP108195">
    <property type="protein sequence ID" value="WTS18241.1"/>
    <property type="molecule type" value="Genomic_DNA"/>
</dbReference>
<reference evidence="1" key="1">
    <citation type="submission" date="2022-10" db="EMBL/GenBank/DDBJ databases">
        <title>The complete genomes of actinobacterial strains from the NBC collection.</title>
        <authorList>
            <person name="Joergensen T.S."/>
            <person name="Alvarez Arevalo M."/>
            <person name="Sterndorff E.B."/>
            <person name="Faurdal D."/>
            <person name="Vuksanovic O."/>
            <person name="Mourched A.-S."/>
            <person name="Charusanti P."/>
            <person name="Shaw S."/>
            <person name="Blin K."/>
            <person name="Weber T."/>
        </authorList>
    </citation>
    <scope>NUCLEOTIDE SEQUENCE</scope>
    <source>
        <strain evidence="1">NBC_00119</strain>
    </source>
</reference>
<name>A0AAU1ULZ8_9ACTN</name>
<sequence>MNAVETAHPDLRDRFREQVAATLEEVEDEVDGARGYLVEQLWPAAICYAVTAADRLRDRPGGHSTWDLLGDGFEEGNLAENFDQIGSTLNAYSLGPVFTLRIGVSVIAEAPGLAPTRAMRRKSWT</sequence>
<gene>
    <name evidence="1" type="ORF">OHU69_49085</name>
</gene>
<accession>A0AAU1ULZ8</accession>
<protein>
    <submittedName>
        <fullName evidence="1">Uncharacterized protein</fullName>
    </submittedName>
</protein>